<organism evidence="10 11">
    <name type="scientific">Helicobacter pullorum</name>
    <dbReference type="NCBI Taxonomy" id="35818"/>
    <lineage>
        <taxon>Bacteria</taxon>
        <taxon>Pseudomonadati</taxon>
        <taxon>Campylobacterota</taxon>
        <taxon>Epsilonproteobacteria</taxon>
        <taxon>Campylobacterales</taxon>
        <taxon>Helicobacteraceae</taxon>
        <taxon>Helicobacter</taxon>
    </lineage>
</organism>
<evidence type="ECO:0000259" key="9">
    <source>
        <dbReference type="Pfam" id="PF01648"/>
    </source>
</evidence>
<keyword evidence="6 8" id="KW-0443">Lipid metabolism</keyword>
<dbReference type="InterPro" id="IPR002582">
    <property type="entry name" value="ACPS"/>
</dbReference>
<keyword evidence="8" id="KW-0963">Cytoplasm</keyword>
<comment type="caution">
    <text evidence="10">The sequence shown here is derived from an EMBL/GenBank/DDBJ whole genome shotgun (WGS) entry which is preliminary data.</text>
</comment>
<dbReference type="RefSeq" id="WP_054198553.1">
    <property type="nucleotide sequence ID" value="NZ_CAKMIM010000018.1"/>
</dbReference>
<dbReference type="GO" id="GO:0006633">
    <property type="term" value="P:fatty acid biosynthetic process"/>
    <property type="evidence" value="ECO:0007669"/>
    <property type="project" value="UniProtKB-UniRule"/>
</dbReference>
<dbReference type="GO" id="GO:0005737">
    <property type="term" value="C:cytoplasm"/>
    <property type="evidence" value="ECO:0007669"/>
    <property type="project" value="UniProtKB-SubCell"/>
</dbReference>
<keyword evidence="4 8" id="KW-0276">Fatty acid metabolism</keyword>
<evidence type="ECO:0000256" key="4">
    <source>
        <dbReference type="ARBA" id="ARBA00022832"/>
    </source>
</evidence>
<dbReference type="STRING" id="35818.HPU229336_05775"/>
<evidence type="ECO:0000256" key="3">
    <source>
        <dbReference type="ARBA" id="ARBA00022723"/>
    </source>
</evidence>
<dbReference type="NCBIfam" id="TIGR00516">
    <property type="entry name" value="acpS"/>
    <property type="match status" value="1"/>
</dbReference>
<dbReference type="GO" id="GO:0008897">
    <property type="term" value="F:holo-[acyl-carrier-protein] synthase activity"/>
    <property type="evidence" value="ECO:0007669"/>
    <property type="project" value="UniProtKB-UniRule"/>
</dbReference>
<keyword evidence="5 8" id="KW-0460">Magnesium</keyword>
<reference evidence="10 11" key="1">
    <citation type="submission" date="2014-06" db="EMBL/GenBank/DDBJ databases">
        <title>Helicobacter pullorum isolates in fresh chicken meat - phenotypic and genotypic features.</title>
        <authorList>
            <person name="Borges V."/>
            <person name="Santos A."/>
            <person name="Correia C.B."/>
            <person name="Saraiva M."/>
            <person name="Menard A."/>
            <person name="Vieira L."/>
            <person name="Sampaio D.A."/>
            <person name="Gomes J.P."/>
            <person name="Oleastro M."/>
        </authorList>
    </citation>
    <scope>NUCLEOTIDE SEQUENCE [LARGE SCALE GENOMIC DNA]</scope>
    <source>
        <strain evidence="10 11">229334/12</strain>
    </source>
</reference>
<evidence type="ECO:0000256" key="1">
    <source>
        <dbReference type="ARBA" id="ARBA00022516"/>
    </source>
</evidence>
<dbReference type="AlphaFoldDB" id="A0A0N1EJI7"/>
<comment type="similarity">
    <text evidence="8">Belongs to the P-Pant transferase superfamily. AcpS family.</text>
</comment>
<comment type="catalytic activity">
    <reaction evidence="8">
        <text>apo-[ACP] + CoA = holo-[ACP] + adenosine 3',5'-bisphosphate + H(+)</text>
        <dbReference type="Rhea" id="RHEA:12068"/>
        <dbReference type="Rhea" id="RHEA-COMP:9685"/>
        <dbReference type="Rhea" id="RHEA-COMP:9690"/>
        <dbReference type="ChEBI" id="CHEBI:15378"/>
        <dbReference type="ChEBI" id="CHEBI:29999"/>
        <dbReference type="ChEBI" id="CHEBI:57287"/>
        <dbReference type="ChEBI" id="CHEBI:58343"/>
        <dbReference type="ChEBI" id="CHEBI:64479"/>
        <dbReference type="EC" id="2.7.8.7"/>
    </reaction>
</comment>
<feature type="domain" description="4'-phosphopantetheinyl transferase" evidence="9">
    <location>
        <begin position="4"/>
        <end position="110"/>
    </location>
</feature>
<comment type="subcellular location">
    <subcellularLocation>
        <location evidence="8">Cytoplasm</location>
    </subcellularLocation>
</comment>
<evidence type="ECO:0000256" key="8">
    <source>
        <dbReference type="HAMAP-Rule" id="MF_00101"/>
    </source>
</evidence>
<dbReference type="EC" id="2.7.8.7" evidence="8"/>
<comment type="cofactor">
    <cofactor evidence="8">
        <name>Mg(2+)</name>
        <dbReference type="ChEBI" id="CHEBI:18420"/>
    </cofactor>
</comment>
<proteinExistence type="inferred from homology"/>
<keyword evidence="3 8" id="KW-0479">Metal-binding</keyword>
<dbReference type="SUPFAM" id="SSF56214">
    <property type="entry name" value="4'-phosphopantetheinyl transferase"/>
    <property type="match status" value="1"/>
</dbReference>
<evidence type="ECO:0000256" key="7">
    <source>
        <dbReference type="ARBA" id="ARBA00023160"/>
    </source>
</evidence>
<keyword evidence="1 8" id="KW-0444">Lipid biosynthesis</keyword>
<gene>
    <name evidence="8" type="primary">acpS</name>
    <name evidence="10" type="ORF">HPU229334_11445</name>
</gene>
<dbReference type="Proteomes" id="UP000037997">
    <property type="component" value="Unassembled WGS sequence"/>
</dbReference>
<evidence type="ECO:0000256" key="5">
    <source>
        <dbReference type="ARBA" id="ARBA00022842"/>
    </source>
</evidence>
<dbReference type="InterPro" id="IPR008278">
    <property type="entry name" value="4-PPantetheinyl_Trfase_dom"/>
</dbReference>
<name>A0A0N1EJI7_9HELI</name>
<sequence>MIEIGIDLVAIARFESFIQKFGEKGLLKFLNPQEITFIKTAQNAAGFWAAKEACSKALKCGISKELGFHDILISKTPKGAPLLTLKDEKMLYFNVSYLSLSISHDSGFAIAAVVANFNN</sequence>
<dbReference type="NCBIfam" id="TIGR00556">
    <property type="entry name" value="pantethn_trn"/>
    <property type="match status" value="1"/>
</dbReference>
<dbReference type="HAMAP" id="MF_00101">
    <property type="entry name" value="AcpS"/>
    <property type="match status" value="1"/>
</dbReference>
<dbReference type="Pfam" id="PF01648">
    <property type="entry name" value="ACPS"/>
    <property type="match status" value="1"/>
</dbReference>
<dbReference type="EMBL" id="JNOC01000079">
    <property type="protein sequence ID" value="KPH54865.1"/>
    <property type="molecule type" value="Genomic_DNA"/>
</dbReference>
<dbReference type="InterPro" id="IPR037143">
    <property type="entry name" value="4-PPantetheinyl_Trfase_dom_sf"/>
</dbReference>
<dbReference type="InterPro" id="IPR004568">
    <property type="entry name" value="Ppantetheine-prot_Trfase_dom"/>
</dbReference>
<evidence type="ECO:0000313" key="10">
    <source>
        <dbReference type="EMBL" id="KPH54865.1"/>
    </source>
</evidence>
<dbReference type="Gene3D" id="3.90.470.20">
    <property type="entry name" value="4'-phosphopantetheinyl transferase domain"/>
    <property type="match status" value="1"/>
</dbReference>
<comment type="function">
    <text evidence="8">Transfers the 4'-phosphopantetheine moiety from coenzyme A to a Ser of acyl-carrier-protein.</text>
</comment>
<keyword evidence="2 8" id="KW-0808">Transferase</keyword>
<feature type="binding site" evidence="8">
    <location>
        <position position="7"/>
    </location>
    <ligand>
        <name>Mg(2+)</name>
        <dbReference type="ChEBI" id="CHEBI:18420"/>
    </ligand>
</feature>
<evidence type="ECO:0000256" key="6">
    <source>
        <dbReference type="ARBA" id="ARBA00023098"/>
    </source>
</evidence>
<protein>
    <recommendedName>
        <fullName evidence="8">Holo-[acyl-carrier-protein] synthase</fullName>
        <shortName evidence="8">Holo-ACP synthase</shortName>
        <ecNumber evidence="8">2.7.8.7</ecNumber>
    </recommendedName>
    <alternativeName>
        <fullName evidence="8">4'-phosphopantetheinyl transferase AcpS</fullName>
    </alternativeName>
</protein>
<accession>A0A0N1EJI7</accession>
<evidence type="ECO:0000313" key="11">
    <source>
        <dbReference type="Proteomes" id="UP000037997"/>
    </source>
</evidence>
<evidence type="ECO:0000256" key="2">
    <source>
        <dbReference type="ARBA" id="ARBA00022679"/>
    </source>
</evidence>
<dbReference type="PATRIC" id="fig|35818.11.peg.2265"/>
<keyword evidence="7 8" id="KW-0275">Fatty acid biosynthesis</keyword>
<dbReference type="GO" id="GO:0000287">
    <property type="term" value="F:magnesium ion binding"/>
    <property type="evidence" value="ECO:0007669"/>
    <property type="project" value="UniProtKB-UniRule"/>
</dbReference>
<feature type="binding site" evidence="8">
    <location>
        <position position="52"/>
    </location>
    <ligand>
        <name>Mg(2+)</name>
        <dbReference type="ChEBI" id="CHEBI:18420"/>
    </ligand>
</feature>